<feature type="signal peptide" evidence="5">
    <location>
        <begin position="1"/>
        <end position="17"/>
    </location>
</feature>
<name>A0A8J9YNL8_9NEOP</name>
<protein>
    <recommendedName>
        <fullName evidence="6">Serpin domain-containing protein</fullName>
    </recommendedName>
</protein>
<dbReference type="Gene3D" id="3.30.497.10">
    <property type="entry name" value="Antithrombin, subunit I, domain 2"/>
    <property type="match status" value="1"/>
</dbReference>
<evidence type="ECO:0000256" key="4">
    <source>
        <dbReference type="RuleBase" id="RU000411"/>
    </source>
</evidence>
<evidence type="ECO:0000256" key="1">
    <source>
        <dbReference type="ARBA" id="ARBA00009500"/>
    </source>
</evidence>
<evidence type="ECO:0000313" key="7">
    <source>
        <dbReference type="EMBL" id="CAH0731941.1"/>
    </source>
</evidence>
<dbReference type="InterPro" id="IPR023796">
    <property type="entry name" value="Serpin_dom"/>
</dbReference>
<dbReference type="SMART" id="SM00093">
    <property type="entry name" value="SERPIN"/>
    <property type="match status" value="1"/>
</dbReference>
<dbReference type="CDD" id="cd00172">
    <property type="entry name" value="serpin"/>
    <property type="match status" value="1"/>
</dbReference>
<dbReference type="AlphaFoldDB" id="A0A8J9YNL8"/>
<dbReference type="InterPro" id="IPR042178">
    <property type="entry name" value="Serpin_sf_1"/>
</dbReference>
<dbReference type="GO" id="GO:0004867">
    <property type="term" value="F:serine-type endopeptidase inhibitor activity"/>
    <property type="evidence" value="ECO:0007669"/>
    <property type="project" value="UniProtKB-KW"/>
</dbReference>
<dbReference type="OrthoDB" id="671595at2759"/>
<reference evidence="7" key="1">
    <citation type="submission" date="2021-12" db="EMBL/GenBank/DDBJ databases">
        <authorList>
            <person name="Martin H S."/>
        </authorList>
    </citation>
    <scope>NUCLEOTIDE SEQUENCE</scope>
</reference>
<sequence length="489" mass="54881">MKFILALWAFCISSIRAQWFNGQQQIFPNIDLGQNIQNNNDKLYYDRNPGRAEPDAYDKYIEDILKQRNSATSQGSLLLENSDQSNTIDRIKGPYESNESSDAVRFIGVPKTDIEQLNNITYAITTFGINLMKSINQLQNGNIIVSPTSVATVLALLQQGTVDEAQNEITKALQMPASVTAPTYQRLTYDMKKRNSRNILTVSNNLYIGAGFEINPDFKATAIKNFGSEVTPIDFSVPDAAVRQINKWISIQTHNKISNLLSPDAVKFDTQLVIANAVYFKGLWETKFKQESTKPLLFHLSDGKTKTVPFMRMRHSFRYGIDEETDSLVVVLPFERIQYSLVMILPHKLSNVDIVLNSLTNMKLVNYQKLEEIEVQLAIPKFTIKSDTDLIPVLKNMGISSIFSRNSDLTGIGNYRTYSPEISRAVHTGFLSVDEQGLSAAAVSGFTAVALSYEEPSNVFQADRPFLAVLWDTQFAIPLFVARVDDPSI</sequence>
<organism evidence="7 8">
    <name type="scientific">Brenthis ino</name>
    <name type="common">lesser marbled fritillary</name>
    <dbReference type="NCBI Taxonomy" id="405034"/>
    <lineage>
        <taxon>Eukaryota</taxon>
        <taxon>Metazoa</taxon>
        <taxon>Ecdysozoa</taxon>
        <taxon>Arthropoda</taxon>
        <taxon>Hexapoda</taxon>
        <taxon>Insecta</taxon>
        <taxon>Pterygota</taxon>
        <taxon>Neoptera</taxon>
        <taxon>Endopterygota</taxon>
        <taxon>Lepidoptera</taxon>
        <taxon>Glossata</taxon>
        <taxon>Ditrysia</taxon>
        <taxon>Papilionoidea</taxon>
        <taxon>Nymphalidae</taxon>
        <taxon>Heliconiinae</taxon>
        <taxon>Argynnini</taxon>
        <taxon>Brenthis</taxon>
    </lineage>
</organism>
<dbReference type="Pfam" id="PF00079">
    <property type="entry name" value="Serpin"/>
    <property type="match status" value="1"/>
</dbReference>
<keyword evidence="3" id="KW-0722">Serine protease inhibitor</keyword>
<dbReference type="PANTHER" id="PTHR11461">
    <property type="entry name" value="SERINE PROTEASE INHIBITOR, SERPIN"/>
    <property type="match status" value="1"/>
</dbReference>
<evidence type="ECO:0000259" key="6">
    <source>
        <dbReference type="SMART" id="SM00093"/>
    </source>
</evidence>
<dbReference type="InterPro" id="IPR042185">
    <property type="entry name" value="Serpin_sf_2"/>
</dbReference>
<feature type="chain" id="PRO_5035463079" description="Serpin domain-containing protein" evidence="5">
    <location>
        <begin position="18"/>
        <end position="489"/>
    </location>
</feature>
<proteinExistence type="inferred from homology"/>
<dbReference type="InterPro" id="IPR000215">
    <property type="entry name" value="Serpin_fam"/>
</dbReference>
<evidence type="ECO:0000256" key="2">
    <source>
        <dbReference type="ARBA" id="ARBA00022690"/>
    </source>
</evidence>
<feature type="non-terminal residue" evidence="7">
    <location>
        <position position="489"/>
    </location>
</feature>
<dbReference type="PANTHER" id="PTHR11461:SF211">
    <property type="entry name" value="GH10112P-RELATED"/>
    <property type="match status" value="1"/>
</dbReference>
<dbReference type="Proteomes" id="UP000838878">
    <property type="component" value="Chromosome 9"/>
</dbReference>
<gene>
    <name evidence="7" type="ORF">BINO364_LOCUS16704</name>
</gene>
<dbReference type="InterPro" id="IPR036186">
    <property type="entry name" value="Serpin_sf"/>
</dbReference>
<dbReference type="Gene3D" id="2.30.39.10">
    <property type="entry name" value="Alpha-1-antitrypsin, domain 1"/>
    <property type="match status" value="1"/>
</dbReference>
<feature type="domain" description="Serpin" evidence="6">
    <location>
        <begin position="129"/>
        <end position="487"/>
    </location>
</feature>
<evidence type="ECO:0000256" key="3">
    <source>
        <dbReference type="ARBA" id="ARBA00022900"/>
    </source>
</evidence>
<comment type="similarity">
    <text evidence="1 4">Belongs to the serpin family.</text>
</comment>
<accession>A0A8J9YNL8</accession>
<evidence type="ECO:0000256" key="5">
    <source>
        <dbReference type="SAM" id="SignalP"/>
    </source>
</evidence>
<keyword evidence="8" id="KW-1185">Reference proteome</keyword>
<keyword evidence="5" id="KW-0732">Signal</keyword>
<keyword evidence="2" id="KW-0646">Protease inhibitor</keyword>
<dbReference type="GO" id="GO:0005615">
    <property type="term" value="C:extracellular space"/>
    <property type="evidence" value="ECO:0007669"/>
    <property type="project" value="InterPro"/>
</dbReference>
<evidence type="ECO:0000313" key="8">
    <source>
        <dbReference type="Proteomes" id="UP000838878"/>
    </source>
</evidence>
<dbReference type="EMBL" id="OV170229">
    <property type="protein sequence ID" value="CAH0731941.1"/>
    <property type="molecule type" value="Genomic_DNA"/>
</dbReference>
<dbReference type="SUPFAM" id="SSF56574">
    <property type="entry name" value="Serpins"/>
    <property type="match status" value="1"/>
</dbReference>